<dbReference type="SUPFAM" id="SSF51735">
    <property type="entry name" value="NAD(P)-binding Rossmann-fold domains"/>
    <property type="match status" value="1"/>
</dbReference>
<dbReference type="Gene3D" id="3.40.50.720">
    <property type="entry name" value="NAD(P)-binding Rossmann-like Domain"/>
    <property type="match status" value="1"/>
</dbReference>
<protein>
    <submittedName>
        <fullName evidence="4">Gfo/Idh/MocA family oxidoreductase</fullName>
    </submittedName>
</protein>
<feature type="domain" description="GFO/IDH/MocA-like oxidoreductase" evidence="3">
    <location>
        <begin position="132"/>
        <end position="265"/>
    </location>
</feature>
<dbReference type="InterPro" id="IPR000683">
    <property type="entry name" value="Gfo/Idh/MocA-like_OxRdtase_N"/>
</dbReference>
<dbReference type="InterPro" id="IPR055170">
    <property type="entry name" value="GFO_IDH_MocA-like_dom"/>
</dbReference>
<evidence type="ECO:0000256" key="1">
    <source>
        <dbReference type="ARBA" id="ARBA00023002"/>
    </source>
</evidence>
<keyword evidence="1" id="KW-0560">Oxidoreductase</keyword>
<dbReference type="GO" id="GO:0000166">
    <property type="term" value="F:nucleotide binding"/>
    <property type="evidence" value="ECO:0007669"/>
    <property type="project" value="InterPro"/>
</dbReference>
<dbReference type="AlphaFoldDB" id="A0A7D6CFH3"/>
<dbReference type="InterPro" id="IPR036291">
    <property type="entry name" value="NAD(P)-bd_dom_sf"/>
</dbReference>
<proteinExistence type="predicted"/>
<accession>A0A7D6CFH3</accession>
<dbReference type="EMBL" id="CP058905">
    <property type="protein sequence ID" value="QLJ96771.1"/>
    <property type="molecule type" value="Genomic_DNA"/>
</dbReference>
<gene>
    <name evidence="4" type="ORF">HZU44_17865</name>
</gene>
<dbReference type="Gene3D" id="3.30.360.10">
    <property type="entry name" value="Dihydrodipicolinate Reductase, domain 2"/>
    <property type="match status" value="1"/>
</dbReference>
<sequence>MGDPHRVGVVGLGVISRAYLDTLANHPAVSIVAVADLDASRSAAVAAMIPGAEALSVEHLFDRPDVQTVLNLTIPAAHAEISLGAIDAGKSVYVEKPLAVAFPDGRSIIDRAASAGVRVGCAPDTVLGTGTQTARAAIDGGLIGRPLSASAVMVTPGHERWHPHPDFYYAPGGGPLLDMGPYYISALIHLLGPVRAVSGSASRLRAERVIGSGPRLGHRIPVQVDTHVTGVLEHASGALSTITTTFDGVATTAAPIEVHGETGTLAVPDPNYFDGEVRLFALGGNGWRVVAPRAGYVDGSRGIGLIDDVTGDGQRPPRAGGDVGLHVLDTMTTLLRAAAEGRRIELTTVVERPELVPLTPVEEWKAHHGTRKVRRP</sequence>
<dbReference type="PANTHER" id="PTHR43818">
    <property type="entry name" value="BCDNA.GH03377"/>
    <property type="match status" value="1"/>
</dbReference>
<dbReference type="GO" id="GO:0016491">
    <property type="term" value="F:oxidoreductase activity"/>
    <property type="evidence" value="ECO:0007669"/>
    <property type="project" value="UniProtKB-KW"/>
</dbReference>
<dbReference type="Pfam" id="PF01408">
    <property type="entry name" value="GFO_IDH_MocA"/>
    <property type="match status" value="1"/>
</dbReference>
<dbReference type="Pfam" id="PF22725">
    <property type="entry name" value="GFO_IDH_MocA_C3"/>
    <property type="match status" value="1"/>
</dbReference>
<feature type="domain" description="Gfo/Idh/MocA-like oxidoreductase N-terminal" evidence="2">
    <location>
        <begin position="6"/>
        <end position="120"/>
    </location>
</feature>
<dbReference type="SUPFAM" id="SSF55347">
    <property type="entry name" value="Glyceraldehyde-3-phosphate dehydrogenase-like, C-terminal domain"/>
    <property type="match status" value="1"/>
</dbReference>
<dbReference type="PANTHER" id="PTHR43818:SF11">
    <property type="entry name" value="BCDNA.GH03377"/>
    <property type="match status" value="1"/>
</dbReference>
<name>A0A7D6CFH3_9ACTN</name>
<dbReference type="InterPro" id="IPR050463">
    <property type="entry name" value="Gfo/Idh/MocA_oxidrdct_glycsds"/>
</dbReference>
<evidence type="ECO:0000259" key="2">
    <source>
        <dbReference type="Pfam" id="PF01408"/>
    </source>
</evidence>
<evidence type="ECO:0000313" key="4">
    <source>
        <dbReference type="EMBL" id="QLJ96771.1"/>
    </source>
</evidence>
<reference evidence="4" key="1">
    <citation type="submission" date="2020-08" db="EMBL/GenBank/DDBJ databases">
        <title>A bifunctional nitrone conjugated secondary metabolite targeting the ribosome.</title>
        <authorList>
            <person name="Limbrick E.M."/>
            <person name="Graf M."/>
            <person name="Derewacz D.K."/>
            <person name="Nguyen F."/>
            <person name="Spraggins J.M."/>
            <person name="Wieland M."/>
            <person name="Ynigez-Gutierrez A.E."/>
            <person name="Reisman B.J."/>
            <person name="Zinshteyn B."/>
            <person name="McCulloch K."/>
            <person name="Iverson T.M."/>
            <person name="Green R."/>
            <person name="Wilson D.N."/>
            <person name="Bachmann B.O."/>
        </authorList>
    </citation>
    <scope>NUCLEOTIDE SEQUENCE</scope>
    <source>
        <strain evidence="4">Africana</strain>
    </source>
</reference>
<organism evidence="4">
    <name type="scientific">Micromonospora carbonacea</name>
    <dbReference type="NCBI Taxonomy" id="47853"/>
    <lineage>
        <taxon>Bacteria</taxon>
        <taxon>Bacillati</taxon>
        <taxon>Actinomycetota</taxon>
        <taxon>Actinomycetes</taxon>
        <taxon>Micromonosporales</taxon>
        <taxon>Micromonosporaceae</taxon>
        <taxon>Micromonospora</taxon>
    </lineage>
</organism>
<evidence type="ECO:0000259" key="3">
    <source>
        <dbReference type="Pfam" id="PF22725"/>
    </source>
</evidence>